<feature type="domain" description="HTH lysR-type" evidence="5">
    <location>
        <begin position="1"/>
        <end position="58"/>
    </location>
</feature>
<dbReference type="SUPFAM" id="SSF53850">
    <property type="entry name" value="Periplasmic binding protein-like II"/>
    <property type="match status" value="1"/>
</dbReference>
<evidence type="ECO:0000256" key="1">
    <source>
        <dbReference type="ARBA" id="ARBA00009437"/>
    </source>
</evidence>
<dbReference type="GO" id="GO:0003677">
    <property type="term" value="F:DNA binding"/>
    <property type="evidence" value="ECO:0007669"/>
    <property type="project" value="UniProtKB-KW"/>
</dbReference>
<keyword evidence="7" id="KW-1185">Reference proteome</keyword>
<dbReference type="GO" id="GO:0032993">
    <property type="term" value="C:protein-DNA complex"/>
    <property type="evidence" value="ECO:0007669"/>
    <property type="project" value="TreeGrafter"/>
</dbReference>
<dbReference type="PRINTS" id="PR00039">
    <property type="entry name" value="HTHLYSR"/>
</dbReference>
<dbReference type="CDD" id="cd08414">
    <property type="entry name" value="PBP2_LTTR_aromatics_like"/>
    <property type="match status" value="1"/>
</dbReference>
<evidence type="ECO:0000256" key="4">
    <source>
        <dbReference type="ARBA" id="ARBA00023163"/>
    </source>
</evidence>
<dbReference type="InterPro" id="IPR036390">
    <property type="entry name" value="WH_DNA-bd_sf"/>
</dbReference>
<comment type="caution">
    <text evidence="6">The sequence shown here is derived from an EMBL/GenBank/DDBJ whole genome shotgun (WGS) entry which is preliminary data.</text>
</comment>
<dbReference type="PANTHER" id="PTHR30346:SF0">
    <property type="entry name" value="HCA OPERON TRANSCRIPTIONAL ACTIVATOR HCAR"/>
    <property type="match status" value="1"/>
</dbReference>
<evidence type="ECO:0000256" key="3">
    <source>
        <dbReference type="ARBA" id="ARBA00023125"/>
    </source>
</evidence>
<evidence type="ECO:0000259" key="5">
    <source>
        <dbReference type="PROSITE" id="PS50931"/>
    </source>
</evidence>
<reference evidence="6 7" key="1">
    <citation type="journal article" date="2014" name="Nature">
        <title>An environmental bacterial taxon with a large and distinct metabolic repertoire.</title>
        <authorList>
            <person name="Wilson M.C."/>
            <person name="Mori T."/>
            <person name="Ruckert C."/>
            <person name="Uria A.R."/>
            <person name="Helf M.J."/>
            <person name="Takada K."/>
            <person name="Gernert C."/>
            <person name="Steffens U.A."/>
            <person name="Heycke N."/>
            <person name="Schmitt S."/>
            <person name="Rinke C."/>
            <person name="Helfrich E.J."/>
            <person name="Brachmann A.O."/>
            <person name="Gurgui C."/>
            <person name="Wakimoto T."/>
            <person name="Kracht M."/>
            <person name="Crusemann M."/>
            <person name="Hentschel U."/>
            <person name="Abe I."/>
            <person name="Matsunaga S."/>
            <person name="Kalinowski J."/>
            <person name="Takeyama H."/>
            <person name="Piel J."/>
        </authorList>
    </citation>
    <scope>NUCLEOTIDE SEQUENCE [LARGE SCALE GENOMIC DNA]</scope>
    <source>
        <strain evidence="7">TSY2</strain>
    </source>
</reference>
<dbReference type="Gene3D" id="1.10.10.10">
    <property type="entry name" value="Winged helix-like DNA-binding domain superfamily/Winged helix DNA-binding domain"/>
    <property type="match status" value="1"/>
</dbReference>
<dbReference type="InterPro" id="IPR036388">
    <property type="entry name" value="WH-like_DNA-bd_sf"/>
</dbReference>
<sequence>MELRHLRYFLVVAEELHFGRAAARLHITQPPLSQQIRQLEDELGVLLFQRTKRRVQLTDAGRAFREAAQQMLEQAEQAVRIAQRVHRGEMGSLTIGFVGSAMAGIFSEIVLAFRNRFPEVELMLLELTTGQLADALRQRRIDAGILYPPIREEGLVFETLYWESFVVVLPGTHPLAVKRRIPLCALAREKVVMVPRDLAPGEEDDIVTYCQRAGCDPQRLPGATQQLTVIGLVAAGIGLALVPASMQKVGWKGIVYRPVQDRMPRVELAMAWRRDAMSAAVNAFRDVVREMRDTR</sequence>
<comment type="similarity">
    <text evidence="1">Belongs to the LysR transcriptional regulatory family.</text>
</comment>
<gene>
    <name evidence="6" type="ORF">ETSY2_31470</name>
</gene>
<keyword evidence="2" id="KW-0805">Transcription regulation</keyword>
<name>W4M2V8_9BACT</name>
<evidence type="ECO:0000313" key="7">
    <source>
        <dbReference type="Proteomes" id="UP000019140"/>
    </source>
</evidence>
<dbReference type="InterPro" id="IPR005119">
    <property type="entry name" value="LysR_subst-bd"/>
</dbReference>
<keyword evidence="3" id="KW-0238">DNA-binding</keyword>
<evidence type="ECO:0000256" key="2">
    <source>
        <dbReference type="ARBA" id="ARBA00023015"/>
    </source>
</evidence>
<dbReference type="InterPro" id="IPR000847">
    <property type="entry name" value="LysR_HTH_N"/>
</dbReference>
<dbReference type="PROSITE" id="PS50931">
    <property type="entry name" value="HTH_LYSR"/>
    <property type="match status" value="1"/>
</dbReference>
<dbReference type="HOGENOM" id="CLU_039613_6_4_7"/>
<dbReference type="FunFam" id="1.10.10.10:FF:000001">
    <property type="entry name" value="LysR family transcriptional regulator"/>
    <property type="match status" value="1"/>
</dbReference>
<evidence type="ECO:0000313" key="6">
    <source>
        <dbReference type="EMBL" id="ETX03972.1"/>
    </source>
</evidence>
<dbReference type="EMBL" id="AZHX01001337">
    <property type="protein sequence ID" value="ETX03972.1"/>
    <property type="molecule type" value="Genomic_DNA"/>
</dbReference>
<dbReference type="SUPFAM" id="SSF46785">
    <property type="entry name" value="Winged helix' DNA-binding domain"/>
    <property type="match status" value="1"/>
</dbReference>
<organism evidence="6 7">
    <name type="scientific">Candidatus Entotheonella gemina</name>
    <dbReference type="NCBI Taxonomy" id="1429439"/>
    <lineage>
        <taxon>Bacteria</taxon>
        <taxon>Pseudomonadati</taxon>
        <taxon>Nitrospinota/Tectimicrobiota group</taxon>
        <taxon>Candidatus Tectimicrobiota</taxon>
        <taxon>Candidatus Entotheonellia</taxon>
        <taxon>Candidatus Entotheonellales</taxon>
        <taxon>Candidatus Entotheonellaceae</taxon>
        <taxon>Candidatus Entotheonella</taxon>
    </lineage>
</organism>
<accession>W4M2V8</accession>
<dbReference type="Gene3D" id="3.40.190.10">
    <property type="entry name" value="Periplasmic binding protein-like II"/>
    <property type="match status" value="2"/>
</dbReference>
<dbReference type="PANTHER" id="PTHR30346">
    <property type="entry name" value="TRANSCRIPTIONAL DUAL REGULATOR HCAR-RELATED"/>
    <property type="match status" value="1"/>
</dbReference>
<dbReference type="Proteomes" id="UP000019140">
    <property type="component" value="Unassembled WGS sequence"/>
</dbReference>
<dbReference type="AlphaFoldDB" id="W4M2V8"/>
<dbReference type="GO" id="GO:0003700">
    <property type="term" value="F:DNA-binding transcription factor activity"/>
    <property type="evidence" value="ECO:0007669"/>
    <property type="project" value="InterPro"/>
</dbReference>
<dbReference type="Pfam" id="PF03466">
    <property type="entry name" value="LysR_substrate"/>
    <property type="match status" value="1"/>
</dbReference>
<dbReference type="PATRIC" id="fig|1429439.4.peg.5334"/>
<keyword evidence="4" id="KW-0804">Transcription</keyword>
<proteinExistence type="inferred from homology"/>
<protein>
    <recommendedName>
        <fullName evidence="5">HTH lysR-type domain-containing protein</fullName>
    </recommendedName>
</protein>
<dbReference type="Pfam" id="PF00126">
    <property type="entry name" value="HTH_1"/>
    <property type="match status" value="1"/>
</dbReference>